<dbReference type="CDD" id="cd04878">
    <property type="entry name" value="ACT_AHAS"/>
    <property type="match status" value="1"/>
</dbReference>
<evidence type="ECO:0000313" key="11">
    <source>
        <dbReference type="Proteomes" id="UP001596289"/>
    </source>
</evidence>
<organism evidence="10 11">
    <name type="scientific">Loigolactobacillus jiayinensis</name>
    <dbReference type="NCBI Taxonomy" id="2486016"/>
    <lineage>
        <taxon>Bacteria</taxon>
        <taxon>Bacillati</taxon>
        <taxon>Bacillota</taxon>
        <taxon>Bacilli</taxon>
        <taxon>Lactobacillales</taxon>
        <taxon>Lactobacillaceae</taxon>
        <taxon>Loigolactobacillus</taxon>
    </lineage>
</organism>
<gene>
    <name evidence="10" type="primary">ilvN</name>
    <name evidence="10" type="ORF">ACFQGP_06760</name>
</gene>
<evidence type="ECO:0000256" key="6">
    <source>
        <dbReference type="ARBA" id="ARBA00023304"/>
    </source>
</evidence>
<dbReference type="PANTHER" id="PTHR30239:SF0">
    <property type="entry name" value="ACETOLACTATE SYNTHASE SMALL SUBUNIT 1, CHLOROPLASTIC"/>
    <property type="match status" value="1"/>
</dbReference>
<evidence type="ECO:0000256" key="8">
    <source>
        <dbReference type="RuleBase" id="RU368092"/>
    </source>
</evidence>
<accession>A0ABW1REU1</accession>
<keyword evidence="11" id="KW-1185">Reference proteome</keyword>
<name>A0ABW1REU1_9LACO</name>
<feature type="domain" description="ACT" evidence="9">
    <location>
        <begin position="4"/>
        <end position="79"/>
    </location>
</feature>
<dbReference type="InterPro" id="IPR045865">
    <property type="entry name" value="ACT-like_dom_sf"/>
</dbReference>
<dbReference type="InterPro" id="IPR019455">
    <property type="entry name" value="Acetolactate_synth_ssu_C"/>
</dbReference>
<dbReference type="NCBIfam" id="NF008864">
    <property type="entry name" value="PRK11895.1"/>
    <property type="match status" value="1"/>
</dbReference>
<dbReference type="Gene3D" id="3.30.70.260">
    <property type="match status" value="1"/>
</dbReference>
<evidence type="ECO:0000256" key="5">
    <source>
        <dbReference type="ARBA" id="ARBA00022605"/>
    </source>
</evidence>
<evidence type="ECO:0000256" key="2">
    <source>
        <dbReference type="ARBA" id="ARBA00005025"/>
    </source>
</evidence>
<evidence type="ECO:0000256" key="7">
    <source>
        <dbReference type="ARBA" id="ARBA00048670"/>
    </source>
</evidence>
<protein>
    <recommendedName>
        <fullName evidence="8">Acetolactate synthase small subunit</fullName>
        <shortName evidence="8">AHAS</shortName>
        <shortName evidence="8">ALS</shortName>
        <ecNumber evidence="8">2.2.1.6</ecNumber>
    </recommendedName>
    <alternativeName>
        <fullName evidence="8">Acetohydroxy-acid synthase small subunit</fullName>
    </alternativeName>
</protein>
<evidence type="ECO:0000256" key="4">
    <source>
        <dbReference type="ARBA" id="ARBA00011744"/>
    </source>
</evidence>
<proteinExistence type="inferred from homology"/>
<dbReference type="InterPro" id="IPR027271">
    <property type="entry name" value="Acetolactate_synth/TF_NikR_C"/>
</dbReference>
<reference evidence="11" key="1">
    <citation type="journal article" date="2019" name="Int. J. Syst. Evol. Microbiol.">
        <title>The Global Catalogue of Microorganisms (GCM) 10K type strain sequencing project: providing services to taxonomists for standard genome sequencing and annotation.</title>
        <authorList>
            <consortium name="The Broad Institute Genomics Platform"/>
            <consortium name="The Broad Institute Genome Sequencing Center for Infectious Disease"/>
            <person name="Wu L."/>
            <person name="Ma J."/>
        </authorList>
    </citation>
    <scope>NUCLEOTIDE SEQUENCE [LARGE SCALE GENOMIC DNA]</scope>
    <source>
        <strain evidence="11">CCM 8904</strain>
    </source>
</reference>
<evidence type="ECO:0000313" key="10">
    <source>
        <dbReference type="EMBL" id="MFC6170278.1"/>
    </source>
</evidence>
<evidence type="ECO:0000256" key="1">
    <source>
        <dbReference type="ARBA" id="ARBA00004974"/>
    </source>
</evidence>
<dbReference type="InterPro" id="IPR004789">
    <property type="entry name" value="Acetalactate_synth_ssu"/>
</dbReference>
<dbReference type="InterPro" id="IPR002912">
    <property type="entry name" value="ACT_dom"/>
</dbReference>
<dbReference type="InterPro" id="IPR054480">
    <property type="entry name" value="AHAS_small-like_ACT"/>
</dbReference>
<comment type="pathway">
    <text evidence="1 8">Amino-acid biosynthesis; L-isoleucine biosynthesis; L-isoleucine from 2-oxobutanoate: step 1/4.</text>
</comment>
<dbReference type="NCBIfam" id="TIGR00119">
    <property type="entry name" value="acolac_sm"/>
    <property type="match status" value="1"/>
</dbReference>
<dbReference type="InterPro" id="IPR039557">
    <property type="entry name" value="AHAS_ACT"/>
</dbReference>
<dbReference type="GO" id="GO:0003984">
    <property type="term" value="F:acetolactate synthase activity"/>
    <property type="evidence" value="ECO:0007669"/>
    <property type="project" value="UniProtKB-EC"/>
</dbReference>
<dbReference type="EC" id="2.2.1.6" evidence="8"/>
<comment type="pathway">
    <text evidence="2 8">Amino-acid biosynthesis; L-valine biosynthesis; L-valine from pyruvate: step 1/4.</text>
</comment>
<evidence type="ECO:0000256" key="3">
    <source>
        <dbReference type="ARBA" id="ARBA00006341"/>
    </source>
</evidence>
<comment type="similarity">
    <text evidence="3 8">Belongs to the acetolactate synthase small subunit family.</text>
</comment>
<dbReference type="RefSeq" id="WP_125552847.1">
    <property type="nucleotide sequence ID" value="NZ_JBHSSL010000036.1"/>
</dbReference>
<evidence type="ECO:0000259" key="9">
    <source>
        <dbReference type="PROSITE" id="PS51671"/>
    </source>
</evidence>
<comment type="subunit">
    <text evidence="4 8">Dimer of large and small chains.</text>
</comment>
<sequence length="160" mass="17592">MRRLLTCLLSNNPGVLNRFTGTLTRRQVNIDSISISPVGDKSASRVTAAVYLDDEAVAKQLVAQLNKQIDVLEIHDITEQPHIERELALIRVNAATNKRAELFAMVQPFRADVVDVALDSLMIQITGSREKVNALLRVVQPYGVTQVVRTGVAGFTRAEG</sequence>
<dbReference type="EMBL" id="JBHSSL010000036">
    <property type="protein sequence ID" value="MFC6170278.1"/>
    <property type="molecule type" value="Genomic_DNA"/>
</dbReference>
<comment type="function">
    <text evidence="8">Catalyzes the conversion of 2 pyruvate molecules into acetolactate in the first common step of the biosynthetic pathway of the branched-amino acids such as leucine, isoleucine, and valine.</text>
</comment>
<dbReference type="Pfam" id="PF22629">
    <property type="entry name" value="ACT_AHAS_ss"/>
    <property type="match status" value="1"/>
</dbReference>
<comment type="caution">
    <text evidence="10">The sequence shown here is derived from an EMBL/GenBank/DDBJ whole genome shotgun (WGS) entry which is preliminary data.</text>
</comment>
<comment type="catalytic activity">
    <reaction evidence="7 8">
        <text>2 pyruvate + H(+) = (2S)-2-acetolactate + CO2</text>
        <dbReference type="Rhea" id="RHEA:25249"/>
        <dbReference type="ChEBI" id="CHEBI:15361"/>
        <dbReference type="ChEBI" id="CHEBI:15378"/>
        <dbReference type="ChEBI" id="CHEBI:16526"/>
        <dbReference type="ChEBI" id="CHEBI:58476"/>
        <dbReference type="EC" id="2.2.1.6"/>
    </reaction>
</comment>
<dbReference type="PANTHER" id="PTHR30239">
    <property type="entry name" value="ACETOLACTATE SYNTHASE SMALL SUBUNIT"/>
    <property type="match status" value="1"/>
</dbReference>
<keyword evidence="8 10" id="KW-0808">Transferase</keyword>
<dbReference type="Pfam" id="PF10369">
    <property type="entry name" value="ALS_ss_C"/>
    <property type="match status" value="1"/>
</dbReference>
<dbReference type="Proteomes" id="UP001596289">
    <property type="component" value="Unassembled WGS sequence"/>
</dbReference>
<dbReference type="SUPFAM" id="SSF55021">
    <property type="entry name" value="ACT-like"/>
    <property type="match status" value="2"/>
</dbReference>
<dbReference type="Gene3D" id="3.30.70.1150">
    <property type="entry name" value="ACT-like. Chain A, domain 2"/>
    <property type="match status" value="1"/>
</dbReference>
<dbReference type="PROSITE" id="PS51671">
    <property type="entry name" value="ACT"/>
    <property type="match status" value="1"/>
</dbReference>
<keyword evidence="6 8" id="KW-0100">Branched-chain amino acid biosynthesis</keyword>
<keyword evidence="5 8" id="KW-0028">Amino-acid biosynthesis</keyword>